<evidence type="ECO:0008006" key="4">
    <source>
        <dbReference type="Google" id="ProtNLM"/>
    </source>
</evidence>
<evidence type="ECO:0000313" key="3">
    <source>
        <dbReference type="Proteomes" id="UP001260715"/>
    </source>
</evidence>
<sequence length="246" mass="27311">MSDDYQLPIAPGHPGHPGRRRSHRRHLLQTLTPLYVLIRATGLASADGLCQVMCERTRDNGNGPGTNAMVVYLSPFEACIDAAWHALAPDRYEVMAASAFTPDELLIYQPERLPYCLHVAWGAHDGQLVVRRDGGLLRLASAHSAVISPLIDAIHLRIELPVLECHERLWEQAGLFAHAESHARMLAASDAERHRQALQAIRRIPGTARPGQPVNQVALYDVESAQWHFVALKLFEGIIQEPRSGR</sequence>
<protein>
    <recommendedName>
        <fullName evidence="4">DUF4123 domain-containing protein</fullName>
    </recommendedName>
</protein>
<feature type="region of interest" description="Disordered" evidence="1">
    <location>
        <begin position="1"/>
        <end position="23"/>
    </location>
</feature>
<dbReference type="Proteomes" id="UP001260715">
    <property type="component" value="Unassembled WGS sequence"/>
</dbReference>
<reference evidence="2 3" key="1">
    <citation type="submission" date="2023-07" db="EMBL/GenBank/DDBJ databases">
        <title>Sorghum-associated microbial communities from plants grown in Nebraska, USA.</title>
        <authorList>
            <person name="Schachtman D."/>
        </authorList>
    </citation>
    <scope>NUCLEOTIDE SEQUENCE [LARGE SCALE GENOMIC DNA]</scope>
    <source>
        <strain evidence="2 3">596</strain>
    </source>
</reference>
<keyword evidence="3" id="KW-1185">Reference proteome</keyword>
<name>A0ABU1P9W3_9BURK</name>
<gene>
    <name evidence="2" type="ORF">J2W50_000871</name>
</gene>
<proteinExistence type="predicted"/>
<dbReference type="RefSeq" id="WP_310009680.1">
    <property type="nucleotide sequence ID" value="NZ_JAVDSJ010000001.1"/>
</dbReference>
<comment type="caution">
    <text evidence="2">The sequence shown here is derived from an EMBL/GenBank/DDBJ whole genome shotgun (WGS) entry which is preliminary data.</text>
</comment>
<dbReference type="EMBL" id="JAVDSJ010000001">
    <property type="protein sequence ID" value="MDR6582696.1"/>
    <property type="molecule type" value="Genomic_DNA"/>
</dbReference>
<evidence type="ECO:0000256" key="1">
    <source>
        <dbReference type="SAM" id="MobiDB-lite"/>
    </source>
</evidence>
<accession>A0ABU1P9W3</accession>
<evidence type="ECO:0000313" key="2">
    <source>
        <dbReference type="EMBL" id="MDR6582696.1"/>
    </source>
</evidence>
<organism evidence="2 3">
    <name type="scientific">Herbaspirillum frisingense</name>
    <dbReference type="NCBI Taxonomy" id="92645"/>
    <lineage>
        <taxon>Bacteria</taxon>
        <taxon>Pseudomonadati</taxon>
        <taxon>Pseudomonadota</taxon>
        <taxon>Betaproteobacteria</taxon>
        <taxon>Burkholderiales</taxon>
        <taxon>Oxalobacteraceae</taxon>
        <taxon>Herbaspirillum</taxon>
    </lineage>
</organism>